<reference evidence="1 2" key="1">
    <citation type="submission" date="2014-06" db="EMBL/GenBank/DDBJ databases">
        <title>Evolutionary Origins and Diversification of the Mycorrhizal Mutualists.</title>
        <authorList>
            <consortium name="DOE Joint Genome Institute"/>
            <consortium name="Mycorrhizal Genomics Consortium"/>
            <person name="Kohler A."/>
            <person name="Kuo A."/>
            <person name="Nagy L.G."/>
            <person name="Floudas D."/>
            <person name="Copeland A."/>
            <person name="Barry K.W."/>
            <person name="Cichocki N."/>
            <person name="Veneault-Fourrey C."/>
            <person name="LaButti K."/>
            <person name="Lindquist E.A."/>
            <person name="Lipzen A."/>
            <person name="Lundell T."/>
            <person name="Morin E."/>
            <person name="Murat C."/>
            <person name="Riley R."/>
            <person name="Ohm R."/>
            <person name="Sun H."/>
            <person name="Tunlid A."/>
            <person name="Henrissat B."/>
            <person name="Grigoriev I.V."/>
            <person name="Hibbett D.S."/>
            <person name="Martin F."/>
        </authorList>
    </citation>
    <scope>NUCLEOTIDE SEQUENCE [LARGE SCALE GENOMIC DNA]</scope>
    <source>
        <strain evidence="1 2">FD-325 SS-3</strain>
    </source>
</reference>
<dbReference type="Proteomes" id="UP000053263">
    <property type="component" value="Unassembled WGS sequence"/>
</dbReference>
<evidence type="ECO:0000313" key="1">
    <source>
        <dbReference type="EMBL" id="KII83631.1"/>
    </source>
</evidence>
<evidence type="ECO:0000313" key="2">
    <source>
        <dbReference type="Proteomes" id="UP000053263"/>
    </source>
</evidence>
<gene>
    <name evidence="1" type="ORF">PLICRDRAFT_47108</name>
</gene>
<proteinExistence type="predicted"/>
<sequence length="76" mass="8554">MSVDICYRGYRMFSSSAIDFTALDGSVHAQAEWCLLCLTLCILTWSVGPLTSRPDVPKRARIDYAARAYFGFKLAR</sequence>
<dbReference type="HOGENOM" id="CLU_2655538_0_0_1"/>
<dbReference type="AlphaFoldDB" id="A0A0C9SKF2"/>
<keyword evidence="2" id="KW-1185">Reference proteome</keyword>
<name>A0A0C9SKF2_PLICR</name>
<organism evidence="1 2">
    <name type="scientific">Plicaturopsis crispa FD-325 SS-3</name>
    <dbReference type="NCBI Taxonomy" id="944288"/>
    <lineage>
        <taxon>Eukaryota</taxon>
        <taxon>Fungi</taxon>
        <taxon>Dikarya</taxon>
        <taxon>Basidiomycota</taxon>
        <taxon>Agaricomycotina</taxon>
        <taxon>Agaricomycetes</taxon>
        <taxon>Agaricomycetidae</taxon>
        <taxon>Amylocorticiales</taxon>
        <taxon>Amylocorticiaceae</taxon>
        <taxon>Plicatura</taxon>
        <taxon>Plicaturopsis crispa</taxon>
    </lineage>
</organism>
<protein>
    <submittedName>
        <fullName evidence="1">Uncharacterized protein</fullName>
    </submittedName>
</protein>
<dbReference type="EMBL" id="KN832575">
    <property type="protein sequence ID" value="KII83631.1"/>
    <property type="molecule type" value="Genomic_DNA"/>
</dbReference>
<accession>A0A0C9SKF2</accession>